<organism evidence="2 3">
    <name type="scientific">Cordyceps confragosa</name>
    <name type="common">Lecanicillium lecanii</name>
    <dbReference type="NCBI Taxonomy" id="2714763"/>
    <lineage>
        <taxon>Eukaryota</taxon>
        <taxon>Fungi</taxon>
        <taxon>Dikarya</taxon>
        <taxon>Ascomycota</taxon>
        <taxon>Pezizomycotina</taxon>
        <taxon>Sordariomycetes</taxon>
        <taxon>Hypocreomycetidae</taxon>
        <taxon>Hypocreales</taxon>
        <taxon>Cordycipitaceae</taxon>
        <taxon>Akanthomyces</taxon>
    </lineage>
</organism>
<evidence type="ECO:0000313" key="3">
    <source>
        <dbReference type="Proteomes" id="UP000243081"/>
    </source>
</evidence>
<feature type="compositionally biased region" description="Polar residues" evidence="1">
    <location>
        <begin position="389"/>
        <end position="413"/>
    </location>
</feature>
<accession>A0A179ILY0</accession>
<feature type="region of interest" description="Disordered" evidence="1">
    <location>
        <begin position="12"/>
        <end position="50"/>
    </location>
</feature>
<feature type="region of interest" description="Disordered" evidence="1">
    <location>
        <begin position="656"/>
        <end position="706"/>
    </location>
</feature>
<gene>
    <name evidence="2" type="ORF">LLEC1_06432</name>
</gene>
<feature type="compositionally biased region" description="Basic and acidic residues" evidence="1">
    <location>
        <begin position="684"/>
        <end position="693"/>
    </location>
</feature>
<feature type="compositionally biased region" description="Low complexity" evidence="1">
    <location>
        <begin position="339"/>
        <end position="352"/>
    </location>
</feature>
<feature type="region of interest" description="Disordered" evidence="1">
    <location>
        <begin position="469"/>
        <end position="529"/>
    </location>
</feature>
<proteinExistence type="predicted"/>
<evidence type="ECO:0000256" key="1">
    <source>
        <dbReference type="SAM" id="MobiDB-lite"/>
    </source>
</evidence>
<protein>
    <submittedName>
        <fullName evidence="2">Uncharacterized protein</fullName>
    </submittedName>
</protein>
<dbReference type="OMA" id="HGSHAWD"/>
<feature type="region of interest" description="Disordered" evidence="1">
    <location>
        <begin position="276"/>
        <end position="413"/>
    </location>
</feature>
<reference evidence="2 3" key="1">
    <citation type="submission" date="2016-03" db="EMBL/GenBank/DDBJ databases">
        <title>Fine-scale spatial genetic structure of a fungal parasite of coffee scale insects.</title>
        <authorList>
            <person name="Jackson D."/>
            <person name="Zemenick K.A."/>
            <person name="Malloure B."/>
            <person name="Quandt C.A."/>
            <person name="James T.Y."/>
        </authorList>
    </citation>
    <scope>NUCLEOTIDE SEQUENCE [LARGE SCALE GENOMIC DNA]</scope>
    <source>
        <strain evidence="2 3">UM487</strain>
    </source>
</reference>
<name>A0A179ILY0_CORDF</name>
<sequence>MLSLCGCFSRRRGKRFSSASIDKAVPKVKARPEPSEQTHSATVPRELGRLSSDDFGVQTLDLPKRKTSNALETVKSKLIRHLSYDKDPPQRLQVSPDNDKDEIARRAELRRFRAQRIQEELNEDHSKSVSTHDSIRSTRYLTPFINIGRPGHGPRDAIEFSIDSGGHLPALSSSPMQSLSSFKIRPPNSSVKRWSSCPATIREQSDLLATTPYSTSNAPPSWKRYTAPGKIAESKSLPDLLQPDVKVPQSARTRGTIPGSDSHATLDVWLALQQSQSRGSPSLSVRDHRLPSRGSRRHQNTPVDNGFSEFSQETVTIPYPVRQSGTSQRRPSASRGVIQQRGSQGTTGSKSGSAHRSRQRSLVVPFDSKKNASSSSSQGRVVLPETPGGISSSYYPSVMPSIQPSPSRSNSPANVLSIQDLQSLELSPFEWHDDNSILRRFGDEDHSSYATAEDGDDSSQDSPRIYRGIFRQSNNGEVNARQPAGRRIPDPLSIRKRRQNSRSDSIAEGISFSTPKKKNCPRAERTGLPTIWRSGSGSWDIQASLPRRISSRLWYPSRTASATNPESNAPMAVCKEGSAENELELSTGGTVGRDRCQVNNRAILRKSKANEWIELGGKLTHDASTVNRLSNQSAQQYALSQDSVAYNALQKVSQRNVSAPPLSWTRHQPRKQNKKAANLVKSPPRKDMADDQHTPGQPSPRVLTENNNVRSISFPVKMGDFVEAVLTRIIPSRKSSDDLKHSSPEPEASKILSLEPLRIDEVQTSPALDEIEMFRPGR</sequence>
<dbReference type="EMBL" id="LUKN01000517">
    <property type="protein sequence ID" value="OAR02769.1"/>
    <property type="molecule type" value="Genomic_DNA"/>
</dbReference>
<keyword evidence="3" id="KW-1185">Reference proteome</keyword>
<feature type="compositionally biased region" description="Polar residues" evidence="1">
    <location>
        <begin position="300"/>
        <end position="315"/>
    </location>
</feature>
<dbReference type="AlphaFoldDB" id="A0A179ILY0"/>
<dbReference type="Proteomes" id="UP000243081">
    <property type="component" value="Unassembled WGS sequence"/>
</dbReference>
<evidence type="ECO:0000313" key="2">
    <source>
        <dbReference type="EMBL" id="OAR02769.1"/>
    </source>
</evidence>
<dbReference type="OrthoDB" id="3437384at2759"/>
<comment type="caution">
    <text evidence="2">The sequence shown here is derived from an EMBL/GenBank/DDBJ whole genome shotgun (WGS) entry which is preliminary data.</text>
</comment>